<dbReference type="PIRSF" id="PIRSF002746">
    <property type="entry name" value="Gluconate_transporter"/>
    <property type="match status" value="1"/>
</dbReference>
<comment type="similarity">
    <text evidence="7">Belongs to the GntP permease family.</text>
</comment>
<dbReference type="RefSeq" id="WP_062001759.1">
    <property type="nucleotide sequence ID" value="NZ_NBTY01000049.1"/>
</dbReference>
<evidence type="ECO:0000256" key="2">
    <source>
        <dbReference type="ARBA" id="ARBA00022448"/>
    </source>
</evidence>
<name>A0A242N313_CABSO</name>
<evidence type="ECO:0000256" key="4">
    <source>
        <dbReference type="ARBA" id="ARBA00022692"/>
    </source>
</evidence>
<sequence>MQSMFHPLVAPVITLVLLILLITRVKLHPFLALILASAFLGVSAGLAPTAVIRSFEKGFGSILSSVGLVVGLGTMLGGLLLESGGADRIANTFIGLGSKRWIPAAICAASLLIGLPHLFDVSFVMLVPLVYAIANRTRSPLLAIGIPMAAGLYVSHGLLPPHPSPTLALAALHADAGRTIFYGLVIAVPMAILSGPVFTSFAMRFLPVTPGEGMFNPGAAAADVSREARPVPPFGLVLATVLLPPVLMMIRTFGRGFAPTGTFAREMLETVGDPIVSLLIAVLFAIWSLGVRSGLSLAQIQKLLGKSVAPGAVVILILGAGGGLKEMLLATHVGDAIAHGAAQWSVSPLLLGWGVAALIRIAIGSATVATATAAGIVAPIAAATPGVNLELLVLAVSSGGLMLSHLNDSGFWLFKEYFRLSVGDTLKTWTLLVSFQSLLALAMIMLLNAVVG</sequence>
<reference evidence="9 10" key="1">
    <citation type="submission" date="2017-03" db="EMBL/GenBank/DDBJ databases">
        <title>Genome analysis of strain PAMC 26510.</title>
        <authorList>
            <person name="Oh H.-M."/>
            <person name="Yang J.-A."/>
        </authorList>
    </citation>
    <scope>NUCLEOTIDE SEQUENCE [LARGE SCALE GENOMIC DNA]</scope>
    <source>
        <strain evidence="9 10">PAMC 26510</strain>
    </source>
</reference>
<feature type="transmembrane region" description="Helical" evidence="8">
    <location>
        <begin position="234"/>
        <end position="254"/>
    </location>
</feature>
<comment type="subcellular location">
    <subcellularLocation>
        <location evidence="1">Cell membrane</location>
        <topology evidence="1">Multi-pass membrane protein</topology>
    </subcellularLocation>
</comment>
<proteinExistence type="inferred from homology"/>
<feature type="transmembrane region" description="Helical" evidence="8">
    <location>
        <begin position="101"/>
        <end position="134"/>
    </location>
</feature>
<evidence type="ECO:0000313" key="10">
    <source>
        <dbReference type="Proteomes" id="UP000194546"/>
    </source>
</evidence>
<feature type="transmembrane region" description="Helical" evidence="8">
    <location>
        <begin position="7"/>
        <end position="25"/>
    </location>
</feature>
<dbReference type="GO" id="GO:0005886">
    <property type="term" value="C:plasma membrane"/>
    <property type="evidence" value="ECO:0007669"/>
    <property type="project" value="UniProtKB-SubCell"/>
</dbReference>
<evidence type="ECO:0000313" key="9">
    <source>
        <dbReference type="EMBL" id="OTP77962.1"/>
    </source>
</evidence>
<keyword evidence="3" id="KW-1003">Cell membrane</keyword>
<dbReference type="EMBL" id="NBTY01000049">
    <property type="protein sequence ID" value="OTP77962.1"/>
    <property type="molecule type" value="Genomic_DNA"/>
</dbReference>
<dbReference type="PANTHER" id="PTHR30354">
    <property type="entry name" value="GNT FAMILY GLUCONATE TRANSPORTER"/>
    <property type="match status" value="1"/>
</dbReference>
<feature type="transmembrane region" description="Helical" evidence="8">
    <location>
        <begin position="31"/>
        <end position="52"/>
    </location>
</feature>
<organism evidence="9 10">
    <name type="scientific">Caballeronia sordidicola</name>
    <name type="common">Burkholderia sordidicola</name>
    <dbReference type="NCBI Taxonomy" id="196367"/>
    <lineage>
        <taxon>Bacteria</taxon>
        <taxon>Pseudomonadati</taxon>
        <taxon>Pseudomonadota</taxon>
        <taxon>Betaproteobacteria</taxon>
        <taxon>Burkholderiales</taxon>
        <taxon>Burkholderiaceae</taxon>
        <taxon>Caballeronia</taxon>
    </lineage>
</organism>
<keyword evidence="5 8" id="KW-1133">Transmembrane helix</keyword>
<dbReference type="Pfam" id="PF02447">
    <property type="entry name" value="GntP_permease"/>
    <property type="match status" value="1"/>
</dbReference>
<dbReference type="GO" id="GO:0015128">
    <property type="term" value="F:gluconate transmembrane transporter activity"/>
    <property type="evidence" value="ECO:0007669"/>
    <property type="project" value="InterPro"/>
</dbReference>
<dbReference type="InterPro" id="IPR003474">
    <property type="entry name" value="Glcn_transporter"/>
</dbReference>
<dbReference type="NCBIfam" id="TIGR00791">
    <property type="entry name" value="gntP"/>
    <property type="match status" value="1"/>
</dbReference>
<protein>
    <submittedName>
        <fullName evidence="9">Gluconate transporter family protein</fullName>
    </submittedName>
</protein>
<gene>
    <name evidence="9" type="ORF">PAMC26510_07585</name>
</gene>
<dbReference type="Proteomes" id="UP000194546">
    <property type="component" value="Unassembled WGS sequence"/>
</dbReference>
<feature type="transmembrane region" description="Helical" evidence="8">
    <location>
        <begin position="303"/>
        <end position="324"/>
    </location>
</feature>
<feature type="transmembrane region" description="Helical" evidence="8">
    <location>
        <begin position="426"/>
        <end position="451"/>
    </location>
</feature>
<accession>A0A242N313</accession>
<feature type="transmembrane region" description="Helical" evidence="8">
    <location>
        <begin position="179"/>
        <end position="198"/>
    </location>
</feature>
<evidence type="ECO:0000256" key="6">
    <source>
        <dbReference type="ARBA" id="ARBA00023136"/>
    </source>
</evidence>
<keyword evidence="6 8" id="KW-0472">Membrane</keyword>
<keyword evidence="2" id="KW-0813">Transport</keyword>
<feature type="transmembrane region" description="Helical" evidence="8">
    <location>
        <begin position="59"/>
        <end position="81"/>
    </location>
</feature>
<evidence type="ECO:0000256" key="3">
    <source>
        <dbReference type="ARBA" id="ARBA00022475"/>
    </source>
</evidence>
<feature type="transmembrane region" description="Helical" evidence="8">
    <location>
        <begin position="350"/>
        <end position="377"/>
    </location>
</feature>
<feature type="transmembrane region" description="Helical" evidence="8">
    <location>
        <begin position="141"/>
        <end position="159"/>
    </location>
</feature>
<evidence type="ECO:0000256" key="8">
    <source>
        <dbReference type="SAM" id="Phobius"/>
    </source>
</evidence>
<evidence type="ECO:0000256" key="5">
    <source>
        <dbReference type="ARBA" id="ARBA00022989"/>
    </source>
</evidence>
<dbReference type="PANTHER" id="PTHR30354:SF22">
    <property type="entry name" value="HIGH-AFFINITY GLUCONATE TRANSPORTER"/>
    <property type="match status" value="1"/>
</dbReference>
<comment type="caution">
    <text evidence="9">The sequence shown here is derived from an EMBL/GenBank/DDBJ whole genome shotgun (WGS) entry which is preliminary data.</text>
</comment>
<keyword evidence="4 8" id="KW-0812">Transmembrane</keyword>
<dbReference type="AlphaFoldDB" id="A0A242N313"/>
<evidence type="ECO:0000256" key="1">
    <source>
        <dbReference type="ARBA" id="ARBA00004651"/>
    </source>
</evidence>
<feature type="transmembrane region" description="Helical" evidence="8">
    <location>
        <begin position="274"/>
        <end position="291"/>
    </location>
</feature>
<evidence type="ECO:0000256" key="7">
    <source>
        <dbReference type="ARBA" id="ARBA00049663"/>
    </source>
</evidence>